<name>A0A4R4ZCN8_9PSEU</name>
<sequence length="437" mass="44971">MPIDTHVLGDPGSVRASAQWLRAMAAAAHNSGTDIRKAGGQSEAGWTGPAADAFRGLMAQAGPQVDGLSGNLEGAAQAMEAHATDLDTVRARMDQARGVALAAGLPVTETTICEPPGPPPSAPAPLPKGRCPSTAERQAFDAGNQALADFAGKCAAYEECAHTAAEARQTENDSQATLLDELKKKAQSWMTWADFAPGAYATWLVGRRFRIQEALERLGPAADSAEMRAALVAANPVAAQAARTSALLAKLDTALANVLEKRRMHELFGGLLAKDQGKFAVVLRDARFILTTTVGDLATPTSALNFAPKVVKSVPLLGLAVTTAFTGWDIAQDPTDPGHVTTSVLAGGGSLLAATAVAMAFPPTWVVAPIVLGGVTAFVVDAGIKWAAPYVGDAADHAKDAAGDLWNGAKDLAGDAVDGAKDKAKDAWNGAKGVFGL</sequence>
<dbReference type="OrthoDB" id="3296722at2"/>
<evidence type="ECO:0000256" key="1">
    <source>
        <dbReference type="SAM" id="MobiDB-lite"/>
    </source>
</evidence>
<dbReference type="AlphaFoldDB" id="A0A4R4ZCN8"/>
<dbReference type="SUPFAM" id="SSF140453">
    <property type="entry name" value="EsxAB dimer-like"/>
    <property type="match status" value="1"/>
</dbReference>
<feature type="region of interest" description="Disordered" evidence="1">
    <location>
        <begin position="113"/>
        <end position="132"/>
    </location>
</feature>
<dbReference type="InterPro" id="IPR036689">
    <property type="entry name" value="ESAT-6-like_sf"/>
</dbReference>
<protein>
    <submittedName>
        <fullName evidence="2">Uncharacterized protein</fullName>
    </submittedName>
</protein>
<comment type="caution">
    <text evidence="2">The sequence shown here is derived from an EMBL/GenBank/DDBJ whole genome shotgun (WGS) entry which is preliminary data.</text>
</comment>
<evidence type="ECO:0000313" key="3">
    <source>
        <dbReference type="Proteomes" id="UP000294947"/>
    </source>
</evidence>
<feature type="compositionally biased region" description="Pro residues" evidence="1">
    <location>
        <begin position="115"/>
        <end position="126"/>
    </location>
</feature>
<reference evidence="2 3" key="1">
    <citation type="submission" date="2019-03" db="EMBL/GenBank/DDBJ databases">
        <title>Draft genome sequences of novel Actinobacteria.</title>
        <authorList>
            <person name="Sahin N."/>
            <person name="Ay H."/>
            <person name="Saygin H."/>
        </authorList>
    </citation>
    <scope>NUCLEOTIDE SEQUENCE [LARGE SCALE GENOMIC DNA]</scope>
    <source>
        <strain evidence="2 3">7K502</strain>
    </source>
</reference>
<evidence type="ECO:0000313" key="2">
    <source>
        <dbReference type="EMBL" id="TDD55630.1"/>
    </source>
</evidence>
<dbReference type="EMBL" id="SMKW01000003">
    <property type="protein sequence ID" value="TDD55630.1"/>
    <property type="molecule type" value="Genomic_DNA"/>
</dbReference>
<gene>
    <name evidence="2" type="ORF">E1288_04110</name>
</gene>
<keyword evidence="3" id="KW-1185">Reference proteome</keyword>
<proteinExistence type="predicted"/>
<dbReference type="Proteomes" id="UP000294947">
    <property type="component" value="Unassembled WGS sequence"/>
</dbReference>
<accession>A0A4R4ZCN8</accession>
<dbReference type="RefSeq" id="WP_132480903.1">
    <property type="nucleotide sequence ID" value="NZ_SMKW01000003.1"/>
</dbReference>
<dbReference type="Gene3D" id="1.10.287.1060">
    <property type="entry name" value="ESAT-6-like"/>
    <property type="match status" value="1"/>
</dbReference>
<organism evidence="2 3">
    <name type="scientific">Saccharopolyspora elongata</name>
    <dbReference type="NCBI Taxonomy" id="2530387"/>
    <lineage>
        <taxon>Bacteria</taxon>
        <taxon>Bacillati</taxon>
        <taxon>Actinomycetota</taxon>
        <taxon>Actinomycetes</taxon>
        <taxon>Pseudonocardiales</taxon>
        <taxon>Pseudonocardiaceae</taxon>
        <taxon>Saccharopolyspora</taxon>
    </lineage>
</organism>